<feature type="compositionally biased region" description="Polar residues" evidence="1">
    <location>
        <begin position="1"/>
        <end position="11"/>
    </location>
</feature>
<evidence type="ECO:0000313" key="3">
    <source>
        <dbReference type="Proteomes" id="UP001189429"/>
    </source>
</evidence>
<protein>
    <submittedName>
        <fullName evidence="2">Uncharacterized protein</fullName>
    </submittedName>
</protein>
<feature type="region of interest" description="Disordered" evidence="1">
    <location>
        <begin position="145"/>
        <end position="172"/>
    </location>
</feature>
<feature type="region of interest" description="Disordered" evidence="1">
    <location>
        <begin position="392"/>
        <end position="454"/>
    </location>
</feature>
<name>A0ABN9V3C0_9DINO</name>
<reference evidence="2" key="1">
    <citation type="submission" date="2023-10" db="EMBL/GenBank/DDBJ databases">
        <authorList>
            <person name="Chen Y."/>
            <person name="Shah S."/>
            <person name="Dougan E. K."/>
            <person name="Thang M."/>
            <person name="Chan C."/>
        </authorList>
    </citation>
    <scope>NUCLEOTIDE SEQUENCE [LARGE SCALE GENOMIC DNA]</scope>
</reference>
<proteinExistence type="predicted"/>
<feature type="compositionally biased region" description="Basic and acidic residues" evidence="1">
    <location>
        <begin position="439"/>
        <end position="454"/>
    </location>
</feature>
<gene>
    <name evidence="2" type="ORF">PCOR1329_LOCUS53605</name>
</gene>
<keyword evidence="3" id="KW-1185">Reference proteome</keyword>
<dbReference type="Proteomes" id="UP001189429">
    <property type="component" value="Unassembled WGS sequence"/>
</dbReference>
<organism evidence="2 3">
    <name type="scientific">Prorocentrum cordatum</name>
    <dbReference type="NCBI Taxonomy" id="2364126"/>
    <lineage>
        <taxon>Eukaryota</taxon>
        <taxon>Sar</taxon>
        <taxon>Alveolata</taxon>
        <taxon>Dinophyceae</taxon>
        <taxon>Prorocentrales</taxon>
        <taxon>Prorocentraceae</taxon>
        <taxon>Prorocentrum</taxon>
    </lineage>
</organism>
<feature type="region of interest" description="Disordered" evidence="1">
    <location>
        <begin position="1"/>
        <end position="54"/>
    </location>
</feature>
<sequence>MQASRQKTLQLGSPAKEISGKPKFQDSQRSPGIESVSTNTGGVGGGNPWSPGRSAYRLKRYSIGGATTMFREEDIPQEDDPLAAIYGQQAIDSRTNPKTWTHSEKLRNWEKRLHGDAKLAEKDEQLRHHREQQQAHDASLTEAFGQSVGASPGSPRARSCEASNGRGIAGHPSQIGMRAAFTDRALKLAHMSEHFSLAHTADASMETQSQRASVASGSPASFDMPAAGNGSLTKAPKSALATMHMHSADAGSPLTTARAASNPHSDRMGYLLQQAAESERDQDQVKEDEDLFRHQMGNRHPGDMAPTTRAITKARARSAESFAGASRPWGSKLDVFKNAAPGEEGERHSTRRHVQDWLPSDRVTMAQCLTSARDDAAAEPVDIVFMQGHSPPCTKFSSTADQKKQGSPKKQGWKDGPSGRPDYWFDRTGAYGTGRRRGRGECFEHSAESTKQSIARDAESAAMYRYELMATGEATPRACSQPPVYNPFRRR</sequence>
<feature type="compositionally biased region" description="Polar residues" evidence="1">
    <location>
        <begin position="205"/>
        <end position="219"/>
    </location>
</feature>
<accession>A0ABN9V3C0</accession>
<feature type="region of interest" description="Disordered" evidence="1">
    <location>
        <begin position="202"/>
        <end position="234"/>
    </location>
</feature>
<dbReference type="EMBL" id="CAUYUJ010016534">
    <property type="protein sequence ID" value="CAK0866416.1"/>
    <property type="molecule type" value="Genomic_DNA"/>
</dbReference>
<evidence type="ECO:0000313" key="2">
    <source>
        <dbReference type="EMBL" id="CAK0866416.1"/>
    </source>
</evidence>
<evidence type="ECO:0000256" key="1">
    <source>
        <dbReference type="SAM" id="MobiDB-lite"/>
    </source>
</evidence>
<comment type="caution">
    <text evidence="2">The sequence shown here is derived from an EMBL/GenBank/DDBJ whole genome shotgun (WGS) entry which is preliminary data.</text>
</comment>